<reference evidence="10" key="1">
    <citation type="submission" date="2021-02" db="EMBL/GenBank/DDBJ databases">
        <authorList>
            <person name="Dougan E. K."/>
            <person name="Rhodes N."/>
            <person name="Thang M."/>
            <person name="Chan C."/>
        </authorList>
    </citation>
    <scope>NUCLEOTIDE SEQUENCE</scope>
</reference>
<feature type="transmembrane region" description="Helical" evidence="9">
    <location>
        <begin position="341"/>
        <end position="362"/>
    </location>
</feature>
<comment type="caution">
    <text evidence="10">The sequence shown here is derived from an EMBL/GenBank/DDBJ whole genome shotgun (WGS) entry which is preliminary data.</text>
</comment>
<feature type="transmembrane region" description="Helical" evidence="9">
    <location>
        <begin position="301"/>
        <end position="321"/>
    </location>
</feature>
<dbReference type="Proteomes" id="UP000604046">
    <property type="component" value="Unassembled WGS sequence"/>
</dbReference>
<dbReference type="PANTHER" id="PTHR13117">
    <property type="entry name" value="ENDOPLASMIC RETICULUM MULTISPAN TRANSMEMBRANE PROTEIN-RELATED"/>
    <property type="match status" value="1"/>
</dbReference>
<feature type="transmembrane region" description="Helical" evidence="9">
    <location>
        <begin position="458"/>
        <end position="478"/>
    </location>
</feature>
<evidence type="ECO:0000256" key="9">
    <source>
        <dbReference type="RuleBase" id="RU365067"/>
    </source>
</evidence>
<dbReference type="AlphaFoldDB" id="A0A812QNY9"/>
<comment type="function">
    <text evidence="8 9">Intramembrane glycolipid transporter that operates in the biosynthetic pathway of dolichol-linked oligosaccharides, the glycan precursors employed in protein asparagine (N)-glycosylation. The sequential addition of sugars to dolichol pyrophosphate produces dolichol-linked oligosaccharides containing fourteen sugars, including two GlcNAcs, nine mannoses and three glucoses. Once assembled, the oligosaccharide is transferred from the lipid to nascent proteins by oligosaccharyltransferases. The assembly of dolichol-linked oligosaccharides begins on the cytosolic side of the endoplasmic reticulum membrane and finishes in its lumen. RFT1 could mediate the translocation of the cytosolically oriented intermediate DolPP-GlcNAc2Man5, produced by ALG11, into the ER lumen where dolichol-linked oligosaccharides assembly continues. However, the intramembrane lipid transporter activity could not be confirmed in vitro.</text>
</comment>
<dbReference type="PANTHER" id="PTHR13117:SF5">
    <property type="entry name" value="PROTEIN RFT1 HOMOLOG"/>
    <property type="match status" value="1"/>
</dbReference>
<accession>A0A812QNY9</accession>
<feature type="transmembrane region" description="Helical" evidence="9">
    <location>
        <begin position="84"/>
        <end position="103"/>
    </location>
</feature>
<feature type="transmembrane region" description="Helical" evidence="9">
    <location>
        <begin position="254"/>
        <end position="272"/>
    </location>
</feature>
<feature type="transmembrane region" description="Helical" evidence="9">
    <location>
        <begin position="34"/>
        <end position="53"/>
    </location>
</feature>
<protein>
    <recommendedName>
        <fullName evidence="9">Protein RFT1 homolog</fullName>
    </recommendedName>
</protein>
<comment type="subcellular location">
    <subcellularLocation>
        <location evidence="1 9">Endoplasmic reticulum membrane</location>
        <topology evidence="1 9">Multi-pass membrane protein</topology>
    </subcellularLocation>
</comment>
<dbReference type="GO" id="GO:0006488">
    <property type="term" value="P:dolichol-linked oligosaccharide biosynthetic process"/>
    <property type="evidence" value="ECO:0007669"/>
    <property type="project" value="InterPro"/>
</dbReference>
<evidence type="ECO:0000256" key="6">
    <source>
        <dbReference type="ARBA" id="ARBA00022989"/>
    </source>
</evidence>
<keyword evidence="11" id="KW-1185">Reference proteome</keyword>
<keyword evidence="5" id="KW-0256">Endoplasmic reticulum</keyword>
<gene>
    <name evidence="10" type="primary">RFT1</name>
    <name evidence="10" type="ORF">SNAT2548_LOCUS21597</name>
</gene>
<evidence type="ECO:0000256" key="1">
    <source>
        <dbReference type="ARBA" id="ARBA00004477"/>
    </source>
</evidence>
<feature type="transmembrane region" description="Helical" evidence="9">
    <location>
        <begin position="209"/>
        <end position="234"/>
    </location>
</feature>
<organism evidence="10 11">
    <name type="scientific">Symbiodinium natans</name>
    <dbReference type="NCBI Taxonomy" id="878477"/>
    <lineage>
        <taxon>Eukaryota</taxon>
        <taxon>Sar</taxon>
        <taxon>Alveolata</taxon>
        <taxon>Dinophyceae</taxon>
        <taxon>Suessiales</taxon>
        <taxon>Symbiodiniaceae</taxon>
        <taxon>Symbiodinium</taxon>
    </lineage>
</organism>
<dbReference type="GO" id="GO:0034203">
    <property type="term" value="P:glycolipid translocation"/>
    <property type="evidence" value="ECO:0007669"/>
    <property type="project" value="TreeGrafter"/>
</dbReference>
<evidence type="ECO:0000256" key="4">
    <source>
        <dbReference type="ARBA" id="ARBA00022692"/>
    </source>
</evidence>
<comment type="pathway">
    <text evidence="2">Protein modification; protein glycosylation.</text>
</comment>
<feature type="transmembrane region" description="Helical" evidence="9">
    <location>
        <begin position="149"/>
        <end position="170"/>
    </location>
</feature>
<evidence type="ECO:0000256" key="8">
    <source>
        <dbReference type="ARBA" id="ARBA00045912"/>
    </source>
</evidence>
<feature type="transmembrane region" description="Helical" evidence="9">
    <location>
        <begin position="398"/>
        <end position="420"/>
    </location>
</feature>
<sequence>MNSAEHEVVSTQILSRAVTFVLNVLVARLASPEAYGVGYVSLQLLSNLILFAAKEGFRKVALRAAPQGAEEPDEALQSQSSANLGWCGFASGAVAAGPLAFYWLRSAPASASWSYQGAVLLTAVASVLEGVAEPFVIRALAAQEFQRRAAGEAGAILARTFGMLFLTLAFGDVPLAFGASQLLFATVWLAWLAWPCVMGEKEHLWQPSLLAGGALVLPHHWALLVEFAGMVLLKLALTEGEKMLLLVLFTEQDWGVFGLVSNLGSIILRLLFAPIEEIAYSVFSAAGPNNSRDAQTTMLRALLLLQGGVGWLGLCYGPHFAGLAVRLLYGQSWADSEAPMVLAAYCAFLFCAAANGILEAFMYSQCPPEWVRQCTFWQVGISFVLLGVSWAFRGWGPVALVGANSLAMLLRAGLGVAFAHRHLQPSAAQLRLGPVARLLGLLLTGSLASWLFPPVGSPLRVCAAVCVAVLAISLPLALCRHELLATVRAVRRSKET</sequence>
<feature type="transmembrane region" description="Helical" evidence="9">
    <location>
        <begin position="374"/>
        <end position="392"/>
    </location>
</feature>
<name>A0A812QNY9_9DINO</name>
<evidence type="ECO:0000256" key="7">
    <source>
        <dbReference type="ARBA" id="ARBA00023136"/>
    </source>
</evidence>
<evidence type="ECO:0000313" key="10">
    <source>
        <dbReference type="EMBL" id="CAE7396721.1"/>
    </source>
</evidence>
<feature type="transmembrane region" description="Helical" evidence="9">
    <location>
        <begin position="115"/>
        <end position="137"/>
    </location>
</feature>
<proteinExistence type="inferred from homology"/>
<comment type="similarity">
    <text evidence="3 9">Belongs to the RFT1 family.</text>
</comment>
<feature type="transmembrane region" description="Helical" evidence="9">
    <location>
        <begin position="176"/>
        <end position="197"/>
    </location>
</feature>
<dbReference type="InterPro" id="IPR007594">
    <property type="entry name" value="RFT1"/>
</dbReference>
<dbReference type="OrthoDB" id="341456at2759"/>
<evidence type="ECO:0000256" key="3">
    <source>
        <dbReference type="ARBA" id="ARBA00010288"/>
    </source>
</evidence>
<feature type="transmembrane region" description="Helical" evidence="9">
    <location>
        <begin position="432"/>
        <end position="452"/>
    </location>
</feature>
<dbReference type="EMBL" id="CAJNDS010002258">
    <property type="protein sequence ID" value="CAE7396721.1"/>
    <property type="molecule type" value="Genomic_DNA"/>
</dbReference>
<evidence type="ECO:0000256" key="5">
    <source>
        <dbReference type="ARBA" id="ARBA00022824"/>
    </source>
</evidence>
<keyword evidence="6 9" id="KW-1133">Transmembrane helix</keyword>
<dbReference type="GO" id="GO:0005789">
    <property type="term" value="C:endoplasmic reticulum membrane"/>
    <property type="evidence" value="ECO:0007669"/>
    <property type="project" value="UniProtKB-SubCell"/>
</dbReference>
<evidence type="ECO:0000313" key="11">
    <source>
        <dbReference type="Proteomes" id="UP000604046"/>
    </source>
</evidence>
<keyword evidence="4 9" id="KW-0812">Transmembrane</keyword>
<keyword evidence="7 9" id="KW-0472">Membrane</keyword>
<dbReference type="Pfam" id="PF04506">
    <property type="entry name" value="Rft-1"/>
    <property type="match status" value="1"/>
</dbReference>
<evidence type="ECO:0000256" key="2">
    <source>
        <dbReference type="ARBA" id="ARBA00004922"/>
    </source>
</evidence>